<keyword evidence="2" id="KW-1185">Reference proteome</keyword>
<sequence>MIMNTIAIAIAIAIAEKLKRQSKDDFVWVSTVRGGFLKGLQPAFRARLWARR</sequence>
<reference evidence="1 2" key="1">
    <citation type="submission" date="2020-08" db="EMBL/GenBank/DDBJ databases">
        <title>Genomic Encyclopedia of Type Strains, Phase IV (KMG-IV): sequencing the most valuable type-strain genomes for metagenomic binning, comparative biology and taxonomic classification.</title>
        <authorList>
            <person name="Goeker M."/>
        </authorList>
    </citation>
    <scope>NUCLEOTIDE SEQUENCE [LARGE SCALE GENOMIC DNA]</scope>
    <source>
        <strain evidence="1 2">DSM 26385</strain>
    </source>
</reference>
<dbReference type="EMBL" id="JACIDU010000005">
    <property type="protein sequence ID" value="MBB4102960.1"/>
    <property type="molecule type" value="Genomic_DNA"/>
</dbReference>
<gene>
    <name evidence="1" type="ORF">GGQ66_001515</name>
</gene>
<evidence type="ECO:0000313" key="1">
    <source>
        <dbReference type="EMBL" id="MBB4102960.1"/>
    </source>
</evidence>
<organism evidence="1 2">
    <name type="scientific">Allorhizobium borbori</name>
    <dbReference type="NCBI Taxonomy" id="485907"/>
    <lineage>
        <taxon>Bacteria</taxon>
        <taxon>Pseudomonadati</taxon>
        <taxon>Pseudomonadota</taxon>
        <taxon>Alphaproteobacteria</taxon>
        <taxon>Hyphomicrobiales</taxon>
        <taxon>Rhizobiaceae</taxon>
        <taxon>Rhizobium/Agrobacterium group</taxon>
        <taxon>Allorhizobium</taxon>
    </lineage>
</organism>
<dbReference type="RefSeq" id="WP_183791061.1">
    <property type="nucleotide sequence ID" value="NZ_JACIDU010000005.1"/>
</dbReference>
<dbReference type="AlphaFoldDB" id="A0A7W6K0I9"/>
<evidence type="ECO:0000313" key="2">
    <source>
        <dbReference type="Proteomes" id="UP000584824"/>
    </source>
</evidence>
<name>A0A7W6K0I9_9HYPH</name>
<accession>A0A7W6K0I9</accession>
<protein>
    <submittedName>
        <fullName evidence="1">Uncharacterized protein</fullName>
    </submittedName>
</protein>
<comment type="caution">
    <text evidence="1">The sequence shown here is derived from an EMBL/GenBank/DDBJ whole genome shotgun (WGS) entry which is preliminary data.</text>
</comment>
<dbReference type="Proteomes" id="UP000584824">
    <property type="component" value="Unassembled WGS sequence"/>
</dbReference>
<proteinExistence type="predicted"/>